<feature type="region of interest" description="Disordered" evidence="5">
    <location>
        <begin position="50"/>
        <end position="78"/>
    </location>
</feature>
<evidence type="ECO:0000256" key="2">
    <source>
        <dbReference type="ARBA" id="ARBA00023015"/>
    </source>
</evidence>
<feature type="compositionally biased region" description="Polar residues" evidence="5">
    <location>
        <begin position="50"/>
        <end position="67"/>
    </location>
</feature>
<evidence type="ECO:0000256" key="5">
    <source>
        <dbReference type="SAM" id="MobiDB-lite"/>
    </source>
</evidence>
<comment type="subcellular location">
    <subcellularLocation>
        <location evidence="1">Nucleus</location>
    </subcellularLocation>
</comment>
<dbReference type="PANTHER" id="PTHR33137">
    <property type="entry name" value="MEDIATOR OF RNA POLYMERASE II TRANSCRIPTION SUBUNIT 15A-RELATED"/>
    <property type="match status" value="1"/>
</dbReference>
<feature type="compositionally biased region" description="Low complexity" evidence="5">
    <location>
        <begin position="678"/>
        <end position="697"/>
    </location>
</feature>
<keyword evidence="4" id="KW-0539">Nucleus</keyword>
<protein>
    <submittedName>
        <fullName evidence="9">Mediator of RNA polymerase II transcription subunit 15a-like</fullName>
    </submittedName>
</protein>
<proteinExistence type="predicted"/>
<evidence type="ECO:0000313" key="8">
    <source>
        <dbReference type="Proteomes" id="UP000515123"/>
    </source>
</evidence>
<feature type="compositionally biased region" description="Polar residues" evidence="5">
    <location>
        <begin position="460"/>
        <end position="484"/>
    </location>
</feature>
<dbReference type="GeneID" id="109714076"/>
<reference evidence="9" key="2">
    <citation type="submission" date="2025-08" db="UniProtKB">
        <authorList>
            <consortium name="RefSeq"/>
        </authorList>
    </citation>
    <scope>IDENTIFICATION</scope>
    <source>
        <tissue evidence="9">Leaf</tissue>
    </source>
</reference>
<dbReference type="RefSeq" id="XP_020094078.1">
    <property type="nucleotide sequence ID" value="XM_020238489.1"/>
</dbReference>
<feature type="region of interest" description="Disordered" evidence="5">
    <location>
        <begin position="817"/>
        <end position="839"/>
    </location>
</feature>
<evidence type="ECO:0000256" key="4">
    <source>
        <dbReference type="ARBA" id="ARBA00023242"/>
    </source>
</evidence>
<feature type="domain" description="Mediator complex subunit 15 KIX" evidence="6">
    <location>
        <begin position="7"/>
        <end position="53"/>
    </location>
</feature>
<feature type="region of interest" description="Disordered" evidence="5">
    <location>
        <begin position="423"/>
        <end position="484"/>
    </location>
</feature>
<feature type="region of interest" description="Disordered" evidence="5">
    <location>
        <begin position="584"/>
        <end position="604"/>
    </location>
</feature>
<dbReference type="OrthoDB" id="685228at2759"/>
<evidence type="ECO:0000256" key="3">
    <source>
        <dbReference type="ARBA" id="ARBA00023163"/>
    </source>
</evidence>
<feature type="compositionally biased region" description="Polar residues" evidence="5">
    <location>
        <begin position="423"/>
        <end position="434"/>
    </location>
</feature>
<evidence type="ECO:0000313" key="9">
    <source>
        <dbReference type="RefSeq" id="XP_020094078.1"/>
    </source>
</evidence>
<reference evidence="8" key="1">
    <citation type="journal article" date="2015" name="Nat. Genet.">
        <title>The pineapple genome and the evolution of CAM photosynthesis.</title>
        <authorList>
            <person name="Ming R."/>
            <person name="VanBuren R."/>
            <person name="Wai C.M."/>
            <person name="Tang H."/>
            <person name="Schatz M.C."/>
            <person name="Bowers J.E."/>
            <person name="Lyons E."/>
            <person name="Wang M.L."/>
            <person name="Chen J."/>
            <person name="Biggers E."/>
            <person name="Zhang J."/>
            <person name="Huang L."/>
            <person name="Zhang L."/>
            <person name="Miao W."/>
            <person name="Zhang J."/>
            <person name="Ye Z."/>
            <person name="Miao C."/>
            <person name="Lin Z."/>
            <person name="Wang H."/>
            <person name="Zhou H."/>
            <person name="Yim W.C."/>
            <person name="Priest H.D."/>
            <person name="Zheng C."/>
            <person name="Woodhouse M."/>
            <person name="Edger P.P."/>
            <person name="Guyot R."/>
            <person name="Guo H.B."/>
            <person name="Guo H."/>
            <person name="Zheng G."/>
            <person name="Singh R."/>
            <person name="Sharma A."/>
            <person name="Min X."/>
            <person name="Zheng Y."/>
            <person name="Lee H."/>
            <person name="Gurtowski J."/>
            <person name="Sedlazeck F.J."/>
            <person name="Harkess A."/>
            <person name="McKain M.R."/>
            <person name="Liao Z."/>
            <person name="Fang J."/>
            <person name="Liu J."/>
            <person name="Zhang X."/>
            <person name="Zhang Q."/>
            <person name="Hu W."/>
            <person name="Qin Y."/>
            <person name="Wang K."/>
            <person name="Chen L.Y."/>
            <person name="Shirley N."/>
            <person name="Lin Y.R."/>
            <person name="Liu L.Y."/>
            <person name="Hernandez A.G."/>
            <person name="Wright C.L."/>
            <person name="Bulone V."/>
            <person name="Tuskan G.A."/>
            <person name="Heath K."/>
            <person name="Zee F."/>
            <person name="Moore P.H."/>
            <person name="Sunkar R."/>
            <person name="Leebens-Mack J.H."/>
            <person name="Mockler T."/>
            <person name="Bennetzen J.L."/>
            <person name="Freeling M."/>
            <person name="Sankoff D."/>
            <person name="Paterson A.H."/>
            <person name="Zhu X."/>
            <person name="Yang X."/>
            <person name="Smith J.A."/>
            <person name="Cushman J.C."/>
            <person name="Paull R.E."/>
            <person name="Yu Q."/>
        </authorList>
    </citation>
    <scope>NUCLEOTIDE SEQUENCE [LARGE SCALE GENOMIC DNA]</scope>
    <source>
        <strain evidence="8">cv. F153</strain>
    </source>
</reference>
<keyword evidence="8" id="KW-1185">Reference proteome</keyword>
<keyword evidence="3" id="KW-0804">Transcription</keyword>
<name>A0A6P5FKX8_ANACO</name>
<evidence type="ECO:0000256" key="1">
    <source>
        <dbReference type="ARBA" id="ARBA00004123"/>
    </source>
</evidence>
<dbReference type="GO" id="GO:0005634">
    <property type="term" value="C:nucleus"/>
    <property type="evidence" value="ECO:0007669"/>
    <property type="project" value="UniProtKB-SubCell"/>
</dbReference>
<dbReference type="Pfam" id="PF21539">
    <property type="entry name" value="Med15_C"/>
    <property type="match status" value="1"/>
</dbReference>
<dbReference type="Gene3D" id="1.10.246.20">
    <property type="entry name" value="Coactivator CBP, KIX domain"/>
    <property type="match status" value="1"/>
</dbReference>
<dbReference type="GO" id="GO:0003713">
    <property type="term" value="F:transcription coactivator activity"/>
    <property type="evidence" value="ECO:0007669"/>
    <property type="project" value="InterPro"/>
</dbReference>
<feature type="domain" description="ARC105/Med15 mediator subunit C-terminal" evidence="7">
    <location>
        <begin position="1024"/>
        <end position="1095"/>
    </location>
</feature>
<feature type="region of interest" description="Disordered" evidence="5">
    <location>
        <begin position="678"/>
        <end position="729"/>
    </location>
</feature>
<dbReference type="InterPro" id="IPR044661">
    <property type="entry name" value="MED15a/b/c-like"/>
</dbReference>
<dbReference type="GO" id="GO:0031490">
    <property type="term" value="F:chromatin DNA binding"/>
    <property type="evidence" value="ECO:0007669"/>
    <property type="project" value="InterPro"/>
</dbReference>
<dbReference type="Proteomes" id="UP000515123">
    <property type="component" value="Linkage group 8"/>
</dbReference>
<dbReference type="InterPro" id="IPR036529">
    <property type="entry name" value="KIX_dom_sf"/>
</dbReference>
<sequence length="1128" mass="124957">MHTQNSVPEALRAIASKVEEKHFTTATSQNDYLRKISLKMKALDDMIQKDASTSPSTSNLFSESQIPPNKEVGAKSQVSNQWQLHAIPKVEQSPVNAPLLPQNFQKNSPTESVNRPINHTSIPAILGPNVSTITGSQNSFVQSQVSNQGQPLAVPKVEHSPENTPLTPQNFRKITDSLTVHGTSFSPNCNMRCAPVVLRNSPNRSLGQDEVPNSNTVQRQVQNSHFYANHTRQLPMQNSRHQSLLQSNMQQQPPREHFSLLPNQFQSPHQSFMDSNFNLRQNQVRQVIPSSIHEHLQSTSVGRQHHAPLNFGQLRSSSVRRQSISTPQKSIMPSREQLIGQRSNISNMQQRQLLGQQNGVLIFSDIHKNCQNSADNLGVTNAVPQLQTHQPSLMLLESQSQKTRHQPSQQQLYSDIQTMMQLQRESAMHQQPDSLKQETDDPQSSDSVLRPQNIIEDNKQSIPSNAETLVASSSSPVDTATQMESATQLDWQEDLYQKIQSMKEMYFGELKHLHQKFSLLIQQDEGLILSSPQAERFNKLRQFKCVTELCLKSLLISKSRIDLAFRGNFAKLERQISGLINLNRNRKSVPSQPASTSDPNHESSFTKLCHANTLHLQPSRIASSPHSDNSSQQTNSFRQNSLNTLQSNISPLQRSSALQNENLKGQSQQQNTELLLQQQKKQQLPQQQFHQQHKQQQSTNLAIHQIPQSSNGEDEPGIRQGEGLKSDKCDNYHHHALNMSSCLPTSTSQNQHTPMLHFPKGDSSFYAPSTLKETEKTSGTSAVPSVANCRHNLTTVASQQTQPNGVTTLGGISSSPLLSNFSSSEENKPSVIDDTNGPEKPINRLIKSVQSMSPEVLHSVVDDILGVGNLTGRIAGSAPGCISRPRPSLGKNLAVITKRHLQDQQFSSQQRKKMKRDITSVASSFVSSTGGKSDGLDESYSVVTSESESAASTCSKRRKIAAGHALVDEIREINRLLIDTVLSISNEDKDFNDAASKGHEGTIIKLSFSAVSISPSLKSHLASSQPSLIMPLRLLVPANYPKCSPIVLDNPLGEESIKSGDLSTRMQSRFSMYLCCLSQPMSLRAIAKGWDACARKVIEEYALQNGGGTFSSRFGGWQSCMPLHDKLT</sequence>
<feature type="compositionally biased region" description="Polar residues" evidence="5">
    <location>
        <begin position="698"/>
        <end position="711"/>
    </location>
</feature>
<dbReference type="InterPro" id="IPR036546">
    <property type="entry name" value="MED15_KIX"/>
</dbReference>
<gene>
    <name evidence="9" type="primary">LOC109714076</name>
</gene>
<keyword evidence="2" id="KW-0805">Transcription regulation</keyword>
<dbReference type="PANTHER" id="PTHR33137:SF4">
    <property type="entry name" value="MEDIATOR OF RNA POLYMERASE II TRANSCRIPTION SUBUNIT 15A-RELATED"/>
    <property type="match status" value="1"/>
</dbReference>
<dbReference type="InterPro" id="IPR048386">
    <property type="entry name" value="Med15_C"/>
</dbReference>
<dbReference type="AlphaFoldDB" id="A0A6P5FKX8"/>
<evidence type="ECO:0000259" key="6">
    <source>
        <dbReference type="Pfam" id="PF16987"/>
    </source>
</evidence>
<accession>A0A6P5FKX8</accession>
<evidence type="ECO:0000259" key="7">
    <source>
        <dbReference type="Pfam" id="PF21539"/>
    </source>
</evidence>
<dbReference type="Pfam" id="PF16987">
    <property type="entry name" value="KIX_2"/>
    <property type="match status" value="1"/>
</dbReference>
<organism evidence="8 9">
    <name type="scientific">Ananas comosus</name>
    <name type="common">Pineapple</name>
    <name type="synonym">Ananas ananas</name>
    <dbReference type="NCBI Taxonomy" id="4615"/>
    <lineage>
        <taxon>Eukaryota</taxon>
        <taxon>Viridiplantae</taxon>
        <taxon>Streptophyta</taxon>
        <taxon>Embryophyta</taxon>
        <taxon>Tracheophyta</taxon>
        <taxon>Spermatophyta</taxon>
        <taxon>Magnoliopsida</taxon>
        <taxon>Liliopsida</taxon>
        <taxon>Poales</taxon>
        <taxon>Bromeliaceae</taxon>
        <taxon>Bromelioideae</taxon>
        <taxon>Ananas</taxon>
    </lineage>
</organism>